<accession>A0A498ST63</accession>
<evidence type="ECO:0000313" key="2">
    <source>
        <dbReference type="EMBL" id="VBB35493.1"/>
    </source>
</evidence>
<reference evidence="2 3" key="1">
    <citation type="submission" date="2018-08" db="EMBL/GenBank/DDBJ databases">
        <authorList>
            <person name="Laetsch R D."/>
            <person name="Stevens L."/>
            <person name="Kumar S."/>
            <person name="Blaxter L. M."/>
        </authorList>
    </citation>
    <scope>NUCLEOTIDE SEQUENCE [LARGE SCALE GENOMIC DNA]</scope>
</reference>
<evidence type="ECO:0000259" key="1">
    <source>
        <dbReference type="Pfam" id="PF17921"/>
    </source>
</evidence>
<organism evidence="2 3">
    <name type="scientific">Acanthocheilonema viteae</name>
    <name type="common">Filarial nematode worm</name>
    <name type="synonym">Dipetalonema viteae</name>
    <dbReference type="NCBI Taxonomy" id="6277"/>
    <lineage>
        <taxon>Eukaryota</taxon>
        <taxon>Metazoa</taxon>
        <taxon>Ecdysozoa</taxon>
        <taxon>Nematoda</taxon>
        <taxon>Chromadorea</taxon>
        <taxon>Rhabditida</taxon>
        <taxon>Spirurina</taxon>
        <taxon>Spiruromorpha</taxon>
        <taxon>Filarioidea</taxon>
        <taxon>Onchocercidae</taxon>
        <taxon>Acanthocheilonema</taxon>
    </lineage>
</organism>
<dbReference type="STRING" id="6277.A0A498ST63"/>
<evidence type="ECO:0000313" key="3">
    <source>
        <dbReference type="Proteomes" id="UP000276991"/>
    </source>
</evidence>
<dbReference type="OrthoDB" id="5866088at2759"/>
<dbReference type="AlphaFoldDB" id="A0A498ST63"/>
<proteinExistence type="predicted"/>
<dbReference type="Pfam" id="PF17921">
    <property type="entry name" value="Integrase_H2C2"/>
    <property type="match status" value="1"/>
</dbReference>
<feature type="non-terminal residue" evidence="2">
    <location>
        <position position="156"/>
    </location>
</feature>
<dbReference type="InterPro" id="IPR041588">
    <property type="entry name" value="Integrase_H2C2"/>
</dbReference>
<protein>
    <recommendedName>
        <fullName evidence="1">Integrase zinc-binding domain-containing protein</fullName>
    </recommendedName>
</protein>
<sequence>MRATVWALRFIKQTCHKKLPMVQSLSLDRSNMTAKDYEVAEQLLIRQVQSQCLTMDEKEKWSLFKSTTDNLWRSWSRLASPNGTTHTLSQIRRRFWIPKDRAAVKSVISKYTDCKRWKARPFKLPAMPALPESRVTRSRAFKNVGLDYLGPITVKS</sequence>
<dbReference type="EMBL" id="UPTC01006156">
    <property type="protein sequence ID" value="VBB35493.1"/>
    <property type="molecule type" value="Genomic_DNA"/>
</dbReference>
<keyword evidence="3" id="KW-1185">Reference proteome</keyword>
<gene>
    <name evidence="2" type="ORF">NAV_LOCUS10284</name>
</gene>
<feature type="domain" description="Integrase zinc-binding" evidence="1">
    <location>
        <begin position="83"/>
        <end position="120"/>
    </location>
</feature>
<dbReference type="PANTHER" id="PTHR47331">
    <property type="entry name" value="PHD-TYPE DOMAIN-CONTAINING PROTEIN"/>
    <property type="match status" value="1"/>
</dbReference>
<dbReference type="Proteomes" id="UP000276991">
    <property type="component" value="Unassembled WGS sequence"/>
</dbReference>
<name>A0A498ST63_ACAVI</name>